<evidence type="ECO:0000313" key="2">
    <source>
        <dbReference type="EMBL" id="QCX51132.1"/>
    </source>
</evidence>
<dbReference type="EMBL" id="CP039340">
    <property type="protein sequence ID" value="QCX51132.1"/>
    <property type="molecule type" value="Genomic_DNA"/>
</dbReference>
<name>A0AA92EG64_RALSL</name>
<sequence>MRPRSRGSQARIRRDDDDEKDRHRRDRSGAAGPRPIPKLMERAAHTRFRLDQGRWPVDRFRPAANNRHPIDQRPPPARDRQRPPATASDRQRQ</sequence>
<protein>
    <submittedName>
        <fullName evidence="2">Uncharacterized protein</fullName>
    </submittedName>
</protein>
<accession>A0AA92EG64</accession>
<dbReference type="AlphaFoldDB" id="A0AA92EG64"/>
<evidence type="ECO:0000256" key="1">
    <source>
        <dbReference type="SAM" id="MobiDB-lite"/>
    </source>
</evidence>
<reference evidence="2 3" key="1">
    <citation type="submission" date="2019-04" db="EMBL/GenBank/DDBJ databases">
        <title>Complete Genome of UW386 and Higher Quality Genome of UW700.</title>
        <authorList>
            <person name="Jacobs J."/>
            <person name="Perez A."/>
            <person name="Steidl O."/>
            <person name="Allen C."/>
        </authorList>
    </citation>
    <scope>NUCLEOTIDE SEQUENCE [LARGE SCALE GENOMIC DNA]</scope>
    <source>
        <strain evidence="2 3">UW386</strain>
        <plasmid evidence="3">puw386</plasmid>
    </source>
</reference>
<feature type="region of interest" description="Disordered" evidence="1">
    <location>
        <begin position="1"/>
        <end position="93"/>
    </location>
</feature>
<feature type="compositionally biased region" description="Basic and acidic residues" evidence="1">
    <location>
        <begin position="39"/>
        <end position="61"/>
    </location>
</feature>
<gene>
    <name evidence="2" type="ORF">E7Z57_18615</name>
</gene>
<organism evidence="2 3">
    <name type="scientific">Ralstonia solanacearum</name>
    <name type="common">Pseudomonas solanacearum</name>
    <dbReference type="NCBI Taxonomy" id="305"/>
    <lineage>
        <taxon>Bacteria</taxon>
        <taxon>Pseudomonadati</taxon>
        <taxon>Pseudomonadota</taxon>
        <taxon>Betaproteobacteria</taxon>
        <taxon>Burkholderiales</taxon>
        <taxon>Burkholderiaceae</taxon>
        <taxon>Ralstonia</taxon>
        <taxon>Ralstonia solanacearum species complex</taxon>
    </lineage>
</organism>
<feature type="compositionally biased region" description="Basic and acidic residues" evidence="1">
    <location>
        <begin position="68"/>
        <end position="82"/>
    </location>
</feature>
<proteinExistence type="predicted"/>
<geneLocation type="plasmid" evidence="3">
    <name>puw386</name>
</geneLocation>
<evidence type="ECO:0000313" key="3">
    <source>
        <dbReference type="Proteomes" id="UP000310553"/>
    </source>
</evidence>
<dbReference type="Proteomes" id="UP000310553">
    <property type="component" value="Plasmid pUW386"/>
</dbReference>
<keyword evidence="2" id="KW-0614">Plasmid</keyword>